<accession>A0AAD6QWV4</accession>
<comment type="caution">
    <text evidence="1">The sequence shown here is derived from an EMBL/GenBank/DDBJ whole genome shotgun (WGS) entry which is preliminary data.</text>
</comment>
<keyword evidence="2" id="KW-1185">Reference proteome</keyword>
<gene>
    <name evidence="1" type="ORF">NC653_014357</name>
</gene>
<reference evidence="1" key="1">
    <citation type="journal article" date="2023" name="Mol. Ecol. Resour.">
        <title>Chromosome-level genome assembly of a triploid poplar Populus alba 'Berolinensis'.</title>
        <authorList>
            <person name="Chen S."/>
            <person name="Yu Y."/>
            <person name="Wang X."/>
            <person name="Wang S."/>
            <person name="Zhang T."/>
            <person name="Zhou Y."/>
            <person name="He R."/>
            <person name="Meng N."/>
            <person name="Wang Y."/>
            <person name="Liu W."/>
            <person name="Liu Z."/>
            <person name="Liu J."/>
            <person name="Guo Q."/>
            <person name="Huang H."/>
            <person name="Sederoff R.R."/>
            <person name="Wang G."/>
            <person name="Qu G."/>
            <person name="Chen S."/>
        </authorList>
    </citation>
    <scope>NUCLEOTIDE SEQUENCE</scope>
    <source>
        <strain evidence="1">SC-2020</strain>
    </source>
</reference>
<evidence type="ECO:0000313" key="2">
    <source>
        <dbReference type="Proteomes" id="UP001164929"/>
    </source>
</evidence>
<protein>
    <submittedName>
        <fullName evidence="1">Uncharacterized protein</fullName>
    </submittedName>
</protein>
<proteinExistence type="predicted"/>
<dbReference type="EMBL" id="JAQIZT010000005">
    <property type="protein sequence ID" value="KAJ6998136.1"/>
    <property type="molecule type" value="Genomic_DNA"/>
</dbReference>
<name>A0AAD6QWV4_9ROSI</name>
<organism evidence="1 2">
    <name type="scientific">Populus alba x Populus x berolinensis</name>
    <dbReference type="NCBI Taxonomy" id="444605"/>
    <lineage>
        <taxon>Eukaryota</taxon>
        <taxon>Viridiplantae</taxon>
        <taxon>Streptophyta</taxon>
        <taxon>Embryophyta</taxon>
        <taxon>Tracheophyta</taxon>
        <taxon>Spermatophyta</taxon>
        <taxon>Magnoliopsida</taxon>
        <taxon>eudicotyledons</taxon>
        <taxon>Gunneridae</taxon>
        <taxon>Pentapetalae</taxon>
        <taxon>rosids</taxon>
        <taxon>fabids</taxon>
        <taxon>Malpighiales</taxon>
        <taxon>Salicaceae</taxon>
        <taxon>Saliceae</taxon>
        <taxon>Populus</taxon>
    </lineage>
</organism>
<sequence length="76" mass="8703">MPPQKRFFEIWEQLSVGRKTVAALANTLFHPQSNAALDKFKCCKGRTGYPFEQDHVKEPGCSRTLTFDLSEYIDHA</sequence>
<dbReference type="AlphaFoldDB" id="A0AAD6QWV4"/>
<evidence type="ECO:0000313" key="1">
    <source>
        <dbReference type="EMBL" id="KAJ6998136.1"/>
    </source>
</evidence>
<dbReference type="Proteomes" id="UP001164929">
    <property type="component" value="Chromosome 5"/>
</dbReference>